<feature type="compositionally biased region" description="Low complexity" evidence="1">
    <location>
        <begin position="321"/>
        <end position="335"/>
    </location>
</feature>
<accession>A0A5E7FQ70</accession>
<dbReference type="SUPFAM" id="SSF56399">
    <property type="entry name" value="ADP-ribosylation"/>
    <property type="match status" value="1"/>
</dbReference>
<evidence type="ECO:0000313" key="2">
    <source>
        <dbReference type="EMBL" id="VVO41798.1"/>
    </source>
</evidence>
<gene>
    <name evidence="2" type="ORF">PS723_05927</name>
</gene>
<protein>
    <recommendedName>
        <fullName evidence="4">RHS repeat-associated core domain-containing protein</fullName>
    </recommendedName>
</protein>
<dbReference type="NCBIfam" id="TIGR03696">
    <property type="entry name" value="Rhs_assc_core"/>
    <property type="match status" value="1"/>
</dbReference>
<name>A0A5E7FQ70_PSEFL</name>
<feature type="region of interest" description="Disordered" evidence="1">
    <location>
        <begin position="231"/>
        <end position="336"/>
    </location>
</feature>
<sequence length="376" mass="40884">MPSSREIVLCRYRYDPLDLLASTTPLSVVELQRFYCKSRLATEIQGQVKYSIFQHDDQLLAQQQSGGDAVKTTLLATDQQRSVLHAFNASPPQPIAYSPYGHRPADNGLLSLLGFNGERRDPVTGHYLLGNGYRAFNPVLMRFNSPDSWSPFGDGGLNSYAYCFGDPVNRSDPNGHTPFWDIYIRFAASAAITRRVSVGSQVVSSIDLGRLSISTPSIAPPRIPNALGTITMPFTNNRRGENFRRQTPHRFGSTDSLNSNGSFQSTHSSVSARLSESTSSINWFGPTSSTDTASTSSGRGSISVDSNWSGSGRRANVEWGSNESLSSVSSYPSGSAPRGTFVDTLLTLDAQGNVSSRPDLVSTQTSRIRGTSSRYL</sequence>
<reference evidence="2 3" key="1">
    <citation type="submission" date="2019-09" db="EMBL/GenBank/DDBJ databases">
        <authorList>
            <person name="Chandra G."/>
            <person name="Truman W A."/>
        </authorList>
    </citation>
    <scope>NUCLEOTIDE SEQUENCE [LARGE SCALE GENOMIC DNA]</scope>
    <source>
        <strain evidence="2">PS723</strain>
    </source>
</reference>
<feature type="compositionally biased region" description="Polar residues" evidence="1">
    <location>
        <begin position="298"/>
        <end position="310"/>
    </location>
</feature>
<evidence type="ECO:0000313" key="3">
    <source>
        <dbReference type="Proteomes" id="UP000379480"/>
    </source>
</evidence>
<evidence type="ECO:0000256" key="1">
    <source>
        <dbReference type="SAM" id="MobiDB-lite"/>
    </source>
</evidence>
<feature type="compositionally biased region" description="Polar residues" evidence="1">
    <location>
        <begin position="253"/>
        <end position="286"/>
    </location>
</feature>
<dbReference type="Gene3D" id="2.180.10.10">
    <property type="entry name" value="RHS repeat-associated core"/>
    <property type="match status" value="1"/>
</dbReference>
<dbReference type="AlphaFoldDB" id="A0A5E7FQ70"/>
<feature type="compositionally biased region" description="Low complexity" evidence="1">
    <location>
        <begin position="287"/>
        <end position="297"/>
    </location>
</feature>
<feature type="region of interest" description="Disordered" evidence="1">
    <location>
        <begin position="355"/>
        <end position="376"/>
    </location>
</feature>
<evidence type="ECO:0008006" key="4">
    <source>
        <dbReference type="Google" id="ProtNLM"/>
    </source>
</evidence>
<dbReference type="Proteomes" id="UP000379480">
    <property type="component" value="Unassembled WGS sequence"/>
</dbReference>
<proteinExistence type="predicted"/>
<dbReference type="InterPro" id="IPR022385">
    <property type="entry name" value="Rhs_assc_core"/>
</dbReference>
<dbReference type="OrthoDB" id="6871516at2"/>
<dbReference type="EMBL" id="CABVHY010000043">
    <property type="protein sequence ID" value="VVO41798.1"/>
    <property type="molecule type" value="Genomic_DNA"/>
</dbReference>
<organism evidence="2 3">
    <name type="scientific">Pseudomonas fluorescens</name>
    <dbReference type="NCBI Taxonomy" id="294"/>
    <lineage>
        <taxon>Bacteria</taxon>
        <taxon>Pseudomonadati</taxon>
        <taxon>Pseudomonadota</taxon>
        <taxon>Gammaproteobacteria</taxon>
        <taxon>Pseudomonadales</taxon>
        <taxon>Pseudomonadaceae</taxon>
        <taxon>Pseudomonas</taxon>
    </lineage>
</organism>